<proteinExistence type="predicted"/>
<organism evidence="1">
    <name type="scientific">freshwater metagenome</name>
    <dbReference type="NCBI Taxonomy" id="449393"/>
    <lineage>
        <taxon>unclassified sequences</taxon>
        <taxon>metagenomes</taxon>
        <taxon>ecological metagenomes</taxon>
    </lineage>
</organism>
<protein>
    <submittedName>
        <fullName evidence="1">Unannotated protein</fullName>
    </submittedName>
</protein>
<evidence type="ECO:0000313" key="1">
    <source>
        <dbReference type="EMBL" id="CAB4705895.1"/>
    </source>
</evidence>
<sequence>MMFSDAYCMIKRPVEVSPVKAIFAIRGDDASGFPASTPKPLTILTTPSGSRSLMRSIKNIIETGVCSAGFRTTQLPAARAGASFQTAIKIGKFHGIIWPTTPRGSWK</sequence>
<accession>A0A6J6Q9M9</accession>
<reference evidence="1" key="1">
    <citation type="submission" date="2020-05" db="EMBL/GenBank/DDBJ databases">
        <authorList>
            <person name="Chiriac C."/>
            <person name="Salcher M."/>
            <person name="Ghai R."/>
            <person name="Kavagutti S V."/>
        </authorList>
    </citation>
    <scope>NUCLEOTIDE SEQUENCE</scope>
</reference>
<name>A0A6J6Q9M9_9ZZZZ</name>
<gene>
    <name evidence="1" type="ORF">UFOPK2655_00422</name>
</gene>
<dbReference type="AlphaFoldDB" id="A0A6J6Q9M9"/>
<dbReference type="EMBL" id="CAEZYE010000014">
    <property type="protein sequence ID" value="CAB4705895.1"/>
    <property type="molecule type" value="Genomic_DNA"/>
</dbReference>